<keyword evidence="1" id="KW-0547">Nucleotide-binding</keyword>
<accession>A0A0M3IKX1</accession>
<keyword evidence="1" id="KW-0067">ATP-binding</keyword>
<evidence type="ECO:0000256" key="2">
    <source>
        <dbReference type="SAM" id="MobiDB-lite"/>
    </source>
</evidence>
<dbReference type="SMART" id="SM00330">
    <property type="entry name" value="PIPKc"/>
    <property type="match status" value="1"/>
</dbReference>
<dbReference type="PROSITE" id="PS51455">
    <property type="entry name" value="PIPK"/>
    <property type="match status" value="1"/>
</dbReference>
<reference evidence="5" key="1">
    <citation type="submission" date="2017-02" db="UniProtKB">
        <authorList>
            <consortium name="WormBaseParasite"/>
        </authorList>
    </citation>
    <scope>IDENTIFICATION</scope>
</reference>
<dbReference type="PANTHER" id="PTHR45748">
    <property type="entry name" value="1-PHOSPHATIDYLINOSITOL 3-PHOSPHATE 5-KINASE-RELATED"/>
    <property type="match status" value="1"/>
</dbReference>
<keyword evidence="1" id="KW-0418">Kinase</keyword>
<dbReference type="PANTHER" id="PTHR45748:SF7">
    <property type="entry name" value="1-PHOSPHATIDYLINOSITOL 3-PHOSPHATE 5-KINASE-RELATED"/>
    <property type="match status" value="1"/>
</dbReference>
<evidence type="ECO:0000259" key="3">
    <source>
        <dbReference type="PROSITE" id="PS51455"/>
    </source>
</evidence>
<dbReference type="Proteomes" id="UP000036681">
    <property type="component" value="Unplaced"/>
</dbReference>
<protein>
    <submittedName>
        <fullName evidence="5">PIPK domain-containing protein</fullName>
    </submittedName>
</protein>
<evidence type="ECO:0000256" key="1">
    <source>
        <dbReference type="PROSITE-ProRule" id="PRU00781"/>
    </source>
</evidence>
<dbReference type="SUPFAM" id="SSF56104">
    <property type="entry name" value="SAICAR synthase-like"/>
    <property type="match status" value="1"/>
</dbReference>
<dbReference type="GO" id="GO:0046854">
    <property type="term" value="P:phosphatidylinositol phosphate biosynthetic process"/>
    <property type="evidence" value="ECO:0007669"/>
    <property type="project" value="TreeGrafter"/>
</dbReference>
<evidence type="ECO:0000313" key="5">
    <source>
        <dbReference type="WBParaSite" id="ALUE_0001939901-mRNA-1"/>
    </source>
</evidence>
<dbReference type="InterPro" id="IPR027484">
    <property type="entry name" value="PInositol-4-P-5-kinase_N"/>
</dbReference>
<proteinExistence type="predicted"/>
<dbReference type="GO" id="GO:0000285">
    <property type="term" value="F:1-phosphatidylinositol-3-phosphate 5-kinase activity"/>
    <property type="evidence" value="ECO:0007669"/>
    <property type="project" value="TreeGrafter"/>
</dbReference>
<dbReference type="Gene3D" id="3.30.800.10">
    <property type="entry name" value="Phosphatidylinositol Phosphate Kinase II Beta"/>
    <property type="match status" value="1"/>
</dbReference>
<dbReference type="AlphaFoldDB" id="A0A0M3IKX1"/>
<dbReference type="GO" id="GO:0005524">
    <property type="term" value="F:ATP binding"/>
    <property type="evidence" value="ECO:0007669"/>
    <property type="project" value="UniProtKB-UniRule"/>
</dbReference>
<dbReference type="GO" id="GO:0010008">
    <property type="term" value="C:endosome membrane"/>
    <property type="evidence" value="ECO:0007669"/>
    <property type="project" value="TreeGrafter"/>
</dbReference>
<feature type="region of interest" description="Disordered" evidence="2">
    <location>
        <begin position="447"/>
        <end position="491"/>
    </location>
</feature>
<dbReference type="WBParaSite" id="ALUE_0001939901-mRNA-1">
    <property type="protein sequence ID" value="ALUE_0001939901-mRNA-1"/>
    <property type="gene ID" value="ALUE_0001939901"/>
</dbReference>
<dbReference type="Pfam" id="PF01504">
    <property type="entry name" value="PIP5K"/>
    <property type="match status" value="1"/>
</dbReference>
<keyword evidence="4" id="KW-1185">Reference proteome</keyword>
<feature type="compositionally biased region" description="Basic and acidic residues" evidence="2">
    <location>
        <begin position="465"/>
        <end position="474"/>
    </location>
</feature>
<keyword evidence="1" id="KW-0808">Transferase</keyword>
<organism evidence="4 5">
    <name type="scientific">Ascaris lumbricoides</name>
    <name type="common">Giant roundworm</name>
    <dbReference type="NCBI Taxonomy" id="6252"/>
    <lineage>
        <taxon>Eukaryota</taxon>
        <taxon>Metazoa</taxon>
        <taxon>Ecdysozoa</taxon>
        <taxon>Nematoda</taxon>
        <taxon>Chromadorea</taxon>
        <taxon>Rhabditida</taxon>
        <taxon>Spirurina</taxon>
        <taxon>Ascaridomorpha</taxon>
        <taxon>Ascaridoidea</taxon>
        <taxon>Ascarididae</taxon>
        <taxon>Ascaris</taxon>
    </lineage>
</organism>
<feature type="domain" description="PIPK" evidence="3">
    <location>
        <begin position="517"/>
        <end position="698"/>
    </location>
</feature>
<evidence type="ECO:0000313" key="4">
    <source>
        <dbReference type="Proteomes" id="UP000036681"/>
    </source>
</evidence>
<name>A0A0M3IKX1_ASCLU</name>
<dbReference type="InterPro" id="IPR002498">
    <property type="entry name" value="PInositol-4-P-4/5-kinase_core"/>
</dbReference>
<sequence>MQFFCCQFSVSYLRFCFNKDYQCPSTNCDVPMLDHSRKMVYRKVCVEIVTQSCVLPVDDGLSVSHSIAEQTGTLLAWHYCPGISRRLAVEHSHRSFENYMRMGMHKCIFVYVFVYVFNEQIKLSLHRIGLRNRELLRSSMVVMDAHRKLFAIAGHCIDCKASSNVVPLSDSVVHLSFARFLDYLANGMFATCSVASFNRVRPYHVMFSPVVCAVEPLMFTRKFVAETEDEIRKTADAVFKVMHSQLERFTKAADYQRYSSFYTLLSTLLQEAQTNFSNPAKYSQMLIQVRPYHVMFSPVVCAVEPLMFTRKFVAETEDEIRKTADAVFKVMHSQLERFTKAADYQRYSSFYTLLSTLLQEAQTNFSDVLSRFDVNGALKSGGLTIRSNDGVYIQGGEYGNTVIFFKAMDTITRCRYIVQHMIEQWNEQSTRLAQSVRAFKKSASSSLISPVPHQASAAPTSDCGDTTKGEHSSDSNELASTEETAAAGLVPPSTTEVELTSVDSPFLSQLHFALPFTMSGVTTVVRDLVDHKGTVHPDIGSIVAYALSSSEYEAKRKNMREIRNSATENDIAGNYEHIELDFADDRAQYFVKIYYAERFHMLRKLLFVEGEDCFVRSLSVSAKWNPQGGKSGASFYRTQDDRFVFKQMSRFEIQSFVKFAPNYFDYVSTAVIENKLTTLCKVNIALCERNMKHSLEAM</sequence>